<evidence type="ECO:0008006" key="10">
    <source>
        <dbReference type="Google" id="ProtNLM"/>
    </source>
</evidence>
<feature type="compositionally biased region" description="Polar residues" evidence="6">
    <location>
        <begin position="353"/>
        <end position="363"/>
    </location>
</feature>
<dbReference type="GO" id="GO:0016020">
    <property type="term" value="C:membrane"/>
    <property type="evidence" value="ECO:0007669"/>
    <property type="project" value="UniProtKB-SubCell"/>
</dbReference>
<dbReference type="Proteomes" id="UP000007029">
    <property type="component" value="Chromosome"/>
</dbReference>
<dbReference type="GO" id="GO:0055085">
    <property type="term" value="P:transmembrane transport"/>
    <property type="evidence" value="ECO:0007669"/>
    <property type="project" value="TreeGrafter"/>
</dbReference>
<dbReference type="InterPro" id="IPR002549">
    <property type="entry name" value="AI-2E-like"/>
</dbReference>
<proteinExistence type="inferred from homology"/>
<evidence type="ECO:0000313" key="8">
    <source>
        <dbReference type="EMBL" id="ABG32041.1"/>
    </source>
</evidence>
<evidence type="ECO:0000256" key="4">
    <source>
        <dbReference type="ARBA" id="ARBA00022989"/>
    </source>
</evidence>
<keyword evidence="9" id="KW-1185">Reference proteome</keyword>
<dbReference type="Pfam" id="PF01594">
    <property type="entry name" value="AI-2E_transport"/>
    <property type="match status" value="1"/>
</dbReference>
<comment type="subcellular location">
    <subcellularLocation>
        <location evidence="1">Membrane</location>
        <topology evidence="1">Multi-pass membrane protein</topology>
    </subcellularLocation>
</comment>
<keyword evidence="4 7" id="KW-1133">Transmembrane helix</keyword>
<protein>
    <recommendedName>
        <fullName evidence="10">Permease</fullName>
    </recommendedName>
</protein>
<name>Q166Q2_ROSDO</name>
<feature type="transmembrane region" description="Helical" evidence="7">
    <location>
        <begin position="38"/>
        <end position="55"/>
    </location>
</feature>
<reference evidence="8 9" key="1">
    <citation type="journal article" date="2007" name="J. Bacteriol.">
        <title>The complete genome sequence of Roseobacter denitrificans reveals a mixotrophic rather than photosynthetic metabolism.</title>
        <authorList>
            <person name="Swingley W.D."/>
            <person name="Sadekar S."/>
            <person name="Mastrian S.D."/>
            <person name="Matthies H.J."/>
            <person name="Hao J."/>
            <person name="Ramos H."/>
            <person name="Acharya C.R."/>
            <person name="Conrad A.L."/>
            <person name="Taylor H.L."/>
            <person name="Dejesa L.C."/>
            <person name="Shah M.K."/>
            <person name="O'huallachain M.E."/>
            <person name="Lince M.T."/>
            <person name="Blankenship R.E."/>
            <person name="Beatty J.T."/>
            <person name="Touchman J.W."/>
        </authorList>
    </citation>
    <scope>NUCLEOTIDE SEQUENCE [LARGE SCALE GENOMIC DNA]</scope>
    <source>
        <strain evidence="9">ATCC 33942 / OCh 114</strain>
    </source>
</reference>
<comment type="similarity">
    <text evidence="2">Belongs to the autoinducer-2 exporter (AI-2E) (TC 2.A.86) family.</text>
</comment>
<dbReference type="PANTHER" id="PTHR21716:SF16">
    <property type="entry name" value="BLL1467 PROTEIN"/>
    <property type="match status" value="1"/>
</dbReference>
<dbReference type="HOGENOM" id="CLU_031275_0_1_5"/>
<feature type="transmembrane region" description="Helical" evidence="7">
    <location>
        <begin position="12"/>
        <end position="32"/>
    </location>
</feature>
<dbReference type="AlphaFoldDB" id="Q166Q2"/>
<dbReference type="OrthoDB" id="9799225at2"/>
<evidence type="ECO:0000256" key="2">
    <source>
        <dbReference type="ARBA" id="ARBA00009773"/>
    </source>
</evidence>
<gene>
    <name evidence="8" type="ordered locus">RD1_2476</name>
</gene>
<evidence type="ECO:0000256" key="6">
    <source>
        <dbReference type="SAM" id="MobiDB-lite"/>
    </source>
</evidence>
<keyword evidence="3 7" id="KW-0812">Transmembrane</keyword>
<dbReference type="KEGG" id="rde:RD1_2476"/>
<keyword evidence="5 7" id="KW-0472">Membrane</keyword>
<evidence type="ECO:0000313" key="9">
    <source>
        <dbReference type="Proteomes" id="UP000007029"/>
    </source>
</evidence>
<dbReference type="PANTHER" id="PTHR21716">
    <property type="entry name" value="TRANSMEMBRANE PROTEIN"/>
    <property type="match status" value="1"/>
</dbReference>
<dbReference type="STRING" id="375451.RD1_2476"/>
<feature type="transmembrane region" description="Helical" evidence="7">
    <location>
        <begin position="155"/>
        <end position="177"/>
    </location>
</feature>
<feature type="transmembrane region" description="Helical" evidence="7">
    <location>
        <begin position="67"/>
        <end position="89"/>
    </location>
</feature>
<evidence type="ECO:0000256" key="1">
    <source>
        <dbReference type="ARBA" id="ARBA00004141"/>
    </source>
</evidence>
<dbReference type="eggNOG" id="COG0628">
    <property type="taxonomic scope" value="Bacteria"/>
</dbReference>
<feature type="transmembrane region" description="Helical" evidence="7">
    <location>
        <begin position="306"/>
        <end position="334"/>
    </location>
</feature>
<feature type="region of interest" description="Disordered" evidence="6">
    <location>
        <begin position="348"/>
        <end position="374"/>
    </location>
</feature>
<dbReference type="EMBL" id="CP000362">
    <property type="protein sequence ID" value="ABG32041.1"/>
    <property type="molecule type" value="Genomic_DNA"/>
</dbReference>
<evidence type="ECO:0000256" key="5">
    <source>
        <dbReference type="ARBA" id="ARBA00023136"/>
    </source>
</evidence>
<feature type="transmembrane region" description="Helical" evidence="7">
    <location>
        <begin position="260"/>
        <end position="286"/>
    </location>
</feature>
<organism evidence="8 9">
    <name type="scientific">Roseobacter denitrificans (strain ATCC 33942 / OCh 114)</name>
    <name type="common">Erythrobacter sp. (strain OCh 114)</name>
    <name type="synonym">Roseobacter denitrificans</name>
    <dbReference type="NCBI Taxonomy" id="375451"/>
    <lineage>
        <taxon>Bacteria</taxon>
        <taxon>Pseudomonadati</taxon>
        <taxon>Pseudomonadota</taxon>
        <taxon>Alphaproteobacteria</taxon>
        <taxon>Rhodobacterales</taxon>
        <taxon>Roseobacteraceae</taxon>
        <taxon>Roseobacter</taxon>
    </lineage>
</organism>
<dbReference type="RefSeq" id="WP_011568658.1">
    <property type="nucleotide sequence ID" value="NC_008209.1"/>
</dbReference>
<feature type="transmembrane region" description="Helical" evidence="7">
    <location>
        <begin position="209"/>
        <end position="230"/>
    </location>
</feature>
<accession>Q166Q2</accession>
<evidence type="ECO:0000256" key="3">
    <source>
        <dbReference type="ARBA" id="ARBA00022692"/>
    </source>
</evidence>
<sequence>MDHPEPALDRPTAYIARVVLVVVGMAAFVWLMKAGTHIFMPLIFALVVGVVFAPLTNFFQKLGAPPVVGALAVLIIVMSSIIAGVYIFYPVAAEFALRIPIMWLELRDVISGFRTTIENVENMQNQVAQSLAPGASPEEATASAVEVSVPSVTDILSHLPAFAAQIMIFVGILYFFLLTRIELYKYADVSSLSISEEILYRAEADVSRYFLTITGINVSFGVLVALVLSAYGMPNAIYWGVGAFLVNYVLYLGPISFAAVLLLGGFVVFDGPMSFLPALTYILMNMTEGQFVTPSLVGKQMSVNPLLVFLSLVFWLWMWGPLGGVIAIPLLVWFRQVNKEIRTALMREPTVDNKPSSTDTTTRTDAELDYGPAE</sequence>
<evidence type="ECO:0000256" key="7">
    <source>
        <dbReference type="SAM" id="Phobius"/>
    </source>
</evidence>